<evidence type="ECO:0000256" key="1">
    <source>
        <dbReference type="SAM" id="SignalP"/>
    </source>
</evidence>
<organism evidence="2 3">
    <name type="scientific">Hymenobacter psychrophilus</name>
    <dbReference type="NCBI Taxonomy" id="651662"/>
    <lineage>
        <taxon>Bacteria</taxon>
        <taxon>Pseudomonadati</taxon>
        <taxon>Bacteroidota</taxon>
        <taxon>Cytophagia</taxon>
        <taxon>Cytophagales</taxon>
        <taxon>Hymenobacteraceae</taxon>
        <taxon>Hymenobacter</taxon>
    </lineage>
</organism>
<dbReference type="AlphaFoldDB" id="A0A1H3LQQ1"/>
<name>A0A1H3LQQ1_9BACT</name>
<gene>
    <name evidence="2" type="ORF">SAMN04488069_11170</name>
</gene>
<feature type="signal peptide" evidence="1">
    <location>
        <begin position="1"/>
        <end position="27"/>
    </location>
</feature>
<sequence>MKKPAWAPLLALALLAGACNQTTPAQTATAPASPATAPTVTAVAVAETSAAPETIDYRQIRINGLPFETTTAELLKALGPPDRIKKDAVECGGHFEFSKGDHYEYGPSLFEVNGKRAVMGTVDFSSGTFRVTIGGQVLDQNTTFEEIRQRYPQAASKVHDWRPGGTTGPTYQGVTIQEPGTDDSLGLYFQNGKLVRFDAFSPC</sequence>
<dbReference type="PROSITE" id="PS51257">
    <property type="entry name" value="PROKAR_LIPOPROTEIN"/>
    <property type="match status" value="1"/>
</dbReference>
<dbReference type="Proteomes" id="UP000199249">
    <property type="component" value="Unassembled WGS sequence"/>
</dbReference>
<keyword evidence="3" id="KW-1185">Reference proteome</keyword>
<evidence type="ECO:0000313" key="3">
    <source>
        <dbReference type="Proteomes" id="UP000199249"/>
    </source>
</evidence>
<dbReference type="OrthoDB" id="883995at2"/>
<reference evidence="3" key="1">
    <citation type="submission" date="2016-10" db="EMBL/GenBank/DDBJ databases">
        <authorList>
            <person name="Varghese N."/>
            <person name="Submissions S."/>
        </authorList>
    </citation>
    <scope>NUCLEOTIDE SEQUENCE [LARGE SCALE GENOMIC DNA]</scope>
    <source>
        <strain evidence="3">CGMCC 1.8975</strain>
    </source>
</reference>
<accession>A0A1H3LQQ1</accession>
<dbReference type="EMBL" id="FNOV01000011">
    <property type="protein sequence ID" value="SDY66175.1"/>
    <property type="molecule type" value="Genomic_DNA"/>
</dbReference>
<evidence type="ECO:0000313" key="2">
    <source>
        <dbReference type="EMBL" id="SDY66175.1"/>
    </source>
</evidence>
<protein>
    <recommendedName>
        <fullName evidence="4">Lipoprotein</fullName>
    </recommendedName>
</protein>
<evidence type="ECO:0008006" key="4">
    <source>
        <dbReference type="Google" id="ProtNLM"/>
    </source>
</evidence>
<dbReference type="RefSeq" id="WP_092741980.1">
    <property type="nucleotide sequence ID" value="NZ_FNOV01000011.1"/>
</dbReference>
<proteinExistence type="predicted"/>
<feature type="chain" id="PRO_5011541480" description="Lipoprotein" evidence="1">
    <location>
        <begin position="28"/>
        <end position="203"/>
    </location>
</feature>
<keyword evidence="1" id="KW-0732">Signal</keyword>